<proteinExistence type="predicted"/>
<reference evidence="1" key="1">
    <citation type="submission" date="2014-11" db="EMBL/GenBank/DDBJ databases">
        <authorList>
            <person name="Amaro Gonzalez C."/>
        </authorList>
    </citation>
    <scope>NUCLEOTIDE SEQUENCE</scope>
</reference>
<dbReference type="EMBL" id="GBXM01026677">
    <property type="protein sequence ID" value="JAH81900.1"/>
    <property type="molecule type" value="Transcribed_RNA"/>
</dbReference>
<organism evidence="1">
    <name type="scientific">Anguilla anguilla</name>
    <name type="common">European freshwater eel</name>
    <name type="synonym">Muraena anguilla</name>
    <dbReference type="NCBI Taxonomy" id="7936"/>
    <lineage>
        <taxon>Eukaryota</taxon>
        <taxon>Metazoa</taxon>
        <taxon>Chordata</taxon>
        <taxon>Craniata</taxon>
        <taxon>Vertebrata</taxon>
        <taxon>Euteleostomi</taxon>
        <taxon>Actinopterygii</taxon>
        <taxon>Neopterygii</taxon>
        <taxon>Teleostei</taxon>
        <taxon>Anguilliformes</taxon>
        <taxon>Anguillidae</taxon>
        <taxon>Anguilla</taxon>
    </lineage>
</organism>
<protein>
    <submittedName>
        <fullName evidence="1">Uncharacterized protein</fullName>
    </submittedName>
</protein>
<reference evidence="1" key="2">
    <citation type="journal article" date="2015" name="Fish Shellfish Immunol.">
        <title>Early steps in the European eel (Anguilla anguilla)-Vibrio vulnificus interaction in the gills: Role of the RtxA13 toxin.</title>
        <authorList>
            <person name="Callol A."/>
            <person name="Pajuelo D."/>
            <person name="Ebbesson L."/>
            <person name="Teles M."/>
            <person name="MacKenzie S."/>
            <person name="Amaro C."/>
        </authorList>
    </citation>
    <scope>NUCLEOTIDE SEQUENCE</scope>
</reference>
<name>A0A0E9VX72_ANGAN</name>
<dbReference type="AlphaFoldDB" id="A0A0E9VX72"/>
<sequence length="43" mass="4776">MVTCPQVMFALRPSARQSLFPRQLPTCRDSTACRSLAPSTPRP</sequence>
<accession>A0A0E9VX72</accession>
<evidence type="ECO:0000313" key="1">
    <source>
        <dbReference type="EMBL" id="JAH81900.1"/>
    </source>
</evidence>